<dbReference type="Proteomes" id="UP000516148">
    <property type="component" value="Chromosome"/>
</dbReference>
<dbReference type="GO" id="GO:0008168">
    <property type="term" value="F:methyltransferase activity"/>
    <property type="evidence" value="ECO:0007669"/>
    <property type="project" value="UniProtKB-KW"/>
</dbReference>
<name>A0A7H0LKR4_9SPHN</name>
<accession>A0A7H0LKR4</accession>
<dbReference type="EMBL" id="CP061038">
    <property type="protein sequence ID" value="QNQ10267.1"/>
    <property type="molecule type" value="Genomic_DNA"/>
</dbReference>
<dbReference type="SUPFAM" id="SSF53335">
    <property type="entry name" value="S-adenosyl-L-methionine-dependent methyltransferases"/>
    <property type="match status" value="1"/>
</dbReference>
<organism evidence="5 6">
    <name type="scientific">Sphingomonas alpina</name>
    <dbReference type="NCBI Taxonomy" id="653931"/>
    <lineage>
        <taxon>Bacteria</taxon>
        <taxon>Pseudomonadati</taxon>
        <taxon>Pseudomonadota</taxon>
        <taxon>Alphaproteobacteria</taxon>
        <taxon>Sphingomonadales</taxon>
        <taxon>Sphingomonadaceae</taxon>
        <taxon>Sphingomonas</taxon>
    </lineage>
</organism>
<proteinExistence type="predicted"/>
<dbReference type="KEGG" id="spap:H3Z74_03230"/>
<gene>
    <name evidence="5" type="ORF">H3Z74_03230</name>
</gene>
<evidence type="ECO:0000256" key="2">
    <source>
        <dbReference type="ARBA" id="ARBA00022679"/>
    </source>
</evidence>
<dbReference type="CDD" id="cd02440">
    <property type="entry name" value="AdoMet_MTases"/>
    <property type="match status" value="1"/>
</dbReference>
<evidence type="ECO:0000313" key="5">
    <source>
        <dbReference type="EMBL" id="QNQ10267.1"/>
    </source>
</evidence>
<keyword evidence="1 5" id="KW-0489">Methyltransferase</keyword>
<dbReference type="RefSeq" id="WP_187762569.1">
    <property type="nucleotide sequence ID" value="NZ_CP061038.1"/>
</dbReference>
<dbReference type="InterPro" id="IPR041698">
    <property type="entry name" value="Methyltransf_25"/>
</dbReference>
<evidence type="ECO:0000313" key="6">
    <source>
        <dbReference type="Proteomes" id="UP000516148"/>
    </source>
</evidence>
<keyword evidence="6" id="KW-1185">Reference proteome</keyword>
<evidence type="ECO:0000256" key="1">
    <source>
        <dbReference type="ARBA" id="ARBA00022603"/>
    </source>
</evidence>
<sequence length="219" mass="23549">MHADQKFIPALGKSSLTGSYDRVVAVMSRERRWRSALADLIAPSGEDSIVDFGAGTGTLCIELKRRAPGCRLVGIDPDPQVLAIARAKAETLGMAIDWHQAMGDRAGEVVADGSATKVVSSLVLHHCDLPMKRAMLRVMGNILRPGGHLFIADYGRQRTLGMRASFLLVQAIDGFKTTGQNARGMLPQLIAEAGFAQIVEDRVVPTPTGSISLYTARKP</sequence>
<keyword evidence="2 5" id="KW-0808">Transferase</keyword>
<dbReference type="Gene3D" id="3.40.50.150">
    <property type="entry name" value="Vaccinia Virus protein VP39"/>
    <property type="match status" value="1"/>
</dbReference>
<protein>
    <submittedName>
        <fullName evidence="5">Class I SAM-dependent methyltransferase</fullName>
    </submittedName>
</protein>
<evidence type="ECO:0000256" key="3">
    <source>
        <dbReference type="ARBA" id="ARBA00022691"/>
    </source>
</evidence>
<dbReference type="InterPro" id="IPR029063">
    <property type="entry name" value="SAM-dependent_MTases_sf"/>
</dbReference>
<dbReference type="PANTHER" id="PTHR43464:SF19">
    <property type="entry name" value="UBIQUINONE BIOSYNTHESIS O-METHYLTRANSFERASE, MITOCHONDRIAL"/>
    <property type="match status" value="1"/>
</dbReference>
<keyword evidence="3" id="KW-0949">S-adenosyl-L-methionine</keyword>
<dbReference type="AlphaFoldDB" id="A0A7H0LKR4"/>
<evidence type="ECO:0000259" key="4">
    <source>
        <dbReference type="Pfam" id="PF13649"/>
    </source>
</evidence>
<feature type="domain" description="Methyltransferase" evidence="4">
    <location>
        <begin position="49"/>
        <end position="147"/>
    </location>
</feature>
<dbReference type="PANTHER" id="PTHR43464">
    <property type="entry name" value="METHYLTRANSFERASE"/>
    <property type="match status" value="1"/>
</dbReference>
<reference evidence="5 6" key="1">
    <citation type="submission" date="2020-09" db="EMBL/GenBank/DDBJ databases">
        <title>Sphingomonas sp., a new species isolated from pork steak.</title>
        <authorList>
            <person name="Heidler von Heilborn D."/>
        </authorList>
    </citation>
    <scope>NUCLEOTIDE SEQUENCE [LARGE SCALE GENOMIC DNA]</scope>
    <source>
        <strain evidence="6">S8-3T</strain>
    </source>
</reference>
<dbReference type="GO" id="GO:0032259">
    <property type="term" value="P:methylation"/>
    <property type="evidence" value="ECO:0007669"/>
    <property type="project" value="UniProtKB-KW"/>
</dbReference>
<dbReference type="Pfam" id="PF13649">
    <property type="entry name" value="Methyltransf_25"/>
    <property type="match status" value="1"/>
</dbReference>